<keyword evidence="3" id="KW-1185">Reference proteome</keyword>
<dbReference type="EMBL" id="PYGE01000002">
    <property type="protein sequence ID" value="PSL06724.1"/>
    <property type="molecule type" value="Genomic_DNA"/>
</dbReference>
<evidence type="ECO:0000313" key="3">
    <source>
        <dbReference type="Proteomes" id="UP000243528"/>
    </source>
</evidence>
<feature type="compositionally biased region" description="Low complexity" evidence="1">
    <location>
        <begin position="56"/>
        <end position="65"/>
    </location>
</feature>
<organism evidence="2 3">
    <name type="scientific">Haloactinopolyspora alba</name>
    <dbReference type="NCBI Taxonomy" id="648780"/>
    <lineage>
        <taxon>Bacteria</taxon>
        <taxon>Bacillati</taxon>
        <taxon>Actinomycetota</taxon>
        <taxon>Actinomycetes</taxon>
        <taxon>Jiangellales</taxon>
        <taxon>Jiangellaceae</taxon>
        <taxon>Haloactinopolyspora</taxon>
    </lineage>
</organism>
<sequence>MSIYGDYAATVISKQRGKDLRDEARRAVMAEEATNGSRRGRRGLRGQPGRGRRGARSASGRARAV</sequence>
<accession>A0A2P8EB75</accession>
<protein>
    <submittedName>
        <fullName evidence="2">Uncharacterized protein</fullName>
    </submittedName>
</protein>
<gene>
    <name evidence="2" type="ORF">CLV30_102110</name>
</gene>
<evidence type="ECO:0000313" key="2">
    <source>
        <dbReference type="EMBL" id="PSL06724.1"/>
    </source>
</evidence>
<evidence type="ECO:0000256" key="1">
    <source>
        <dbReference type="SAM" id="MobiDB-lite"/>
    </source>
</evidence>
<feature type="compositionally biased region" description="Basic residues" evidence="1">
    <location>
        <begin position="38"/>
        <end position="55"/>
    </location>
</feature>
<dbReference type="AlphaFoldDB" id="A0A2P8EB75"/>
<dbReference type="RefSeq" id="WP_129710854.1">
    <property type="nucleotide sequence ID" value="NZ_ML142898.1"/>
</dbReference>
<proteinExistence type="predicted"/>
<feature type="region of interest" description="Disordered" evidence="1">
    <location>
        <begin position="29"/>
        <end position="65"/>
    </location>
</feature>
<name>A0A2P8EB75_9ACTN</name>
<reference evidence="2 3" key="1">
    <citation type="submission" date="2018-03" db="EMBL/GenBank/DDBJ databases">
        <title>Genomic Encyclopedia of Archaeal and Bacterial Type Strains, Phase II (KMG-II): from individual species to whole genera.</title>
        <authorList>
            <person name="Goeker M."/>
        </authorList>
    </citation>
    <scope>NUCLEOTIDE SEQUENCE [LARGE SCALE GENOMIC DNA]</scope>
    <source>
        <strain evidence="2 3">DSM 45211</strain>
    </source>
</reference>
<comment type="caution">
    <text evidence="2">The sequence shown here is derived from an EMBL/GenBank/DDBJ whole genome shotgun (WGS) entry which is preliminary data.</text>
</comment>
<dbReference type="Proteomes" id="UP000243528">
    <property type="component" value="Unassembled WGS sequence"/>
</dbReference>